<dbReference type="InParanoid" id="A0A7C8MUT7"/>
<sequence>MQIMGPGVSTEPATPTDPCGINATPRFAFLSLHTAQPTSTTSKTIQSKRTVAGMSRPTRRLRIPTHNTSIVAQAELASSVTPMTRPRPSDSIRAIVESAIPSIKVETICIIPTKRLLRAFKVKLADERVLLLNIIPPPSRLLRYEKWVVQSETALVEWLSQGACQQHDKGARYVDEKSPSKRPQESSSGRQTGEPVSSTSPLAKDQLLSYLPTLIKHSSTSTETGSAFSLFEPTPGDPISSLGKPPTPAERRSINFQKGRLIRRIANIISPNGRFGQVATVLEPPQEPESSQETARETKLDFDGVDGWRKTFHLLLEGILRDGEDRAVTMSYELVRATFYKFGHLLDAVTTPRLVVCNAGEDDVVLVSRSERKQEQKEIEPGRKAKRESDDEFSGVSQEEGDAAAIEITGLQDWSNCIFGDPGSGHDADDEDENEEEEEEGEQHDVGIIEDPDNASARVLLYECYHATVAIVRQFYRPDADSSEREIAARRRLVAALGKLENVDADGPVGKRHRRPSRDDWPAKRPRGDTPVS</sequence>
<feature type="compositionally biased region" description="Polar residues" evidence="1">
    <location>
        <begin position="185"/>
        <end position="201"/>
    </location>
</feature>
<evidence type="ECO:0000313" key="3">
    <source>
        <dbReference type="Proteomes" id="UP000481858"/>
    </source>
</evidence>
<proteinExistence type="predicted"/>
<feature type="region of interest" description="Disordered" evidence="1">
    <location>
        <begin position="169"/>
        <end position="201"/>
    </location>
</feature>
<feature type="compositionally biased region" description="Acidic residues" evidence="1">
    <location>
        <begin position="428"/>
        <end position="450"/>
    </location>
</feature>
<dbReference type="AlphaFoldDB" id="A0A7C8MUT7"/>
<gene>
    <name evidence="2" type="ORF">GQX73_g1548</name>
</gene>
<feature type="compositionally biased region" description="Basic and acidic residues" evidence="1">
    <location>
        <begin position="370"/>
        <end position="389"/>
    </location>
</feature>
<dbReference type="OrthoDB" id="5210591at2759"/>
<feature type="region of interest" description="Disordered" evidence="1">
    <location>
        <begin position="419"/>
        <end position="450"/>
    </location>
</feature>
<dbReference type="EMBL" id="WUBL01000009">
    <property type="protein sequence ID" value="KAF2972050.1"/>
    <property type="molecule type" value="Genomic_DNA"/>
</dbReference>
<feature type="compositionally biased region" description="Basic and acidic residues" evidence="1">
    <location>
        <begin position="517"/>
        <end position="533"/>
    </location>
</feature>
<evidence type="ECO:0000256" key="1">
    <source>
        <dbReference type="SAM" id="MobiDB-lite"/>
    </source>
</evidence>
<feature type="region of interest" description="Disordered" evidence="1">
    <location>
        <begin position="225"/>
        <end position="252"/>
    </location>
</feature>
<feature type="region of interest" description="Disordered" evidence="1">
    <location>
        <begin position="502"/>
        <end position="533"/>
    </location>
</feature>
<comment type="caution">
    <text evidence="2">The sequence shown here is derived from an EMBL/GenBank/DDBJ whole genome shotgun (WGS) entry which is preliminary data.</text>
</comment>
<organism evidence="2 3">
    <name type="scientific">Xylaria multiplex</name>
    <dbReference type="NCBI Taxonomy" id="323545"/>
    <lineage>
        <taxon>Eukaryota</taxon>
        <taxon>Fungi</taxon>
        <taxon>Dikarya</taxon>
        <taxon>Ascomycota</taxon>
        <taxon>Pezizomycotina</taxon>
        <taxon>Sordariomycetes</taxon>
        <taxon>Xylariomycetidae</taxon>
        <taxon>Xylariales</taxon>
        <taxon>Xylariaceae</taxon>
        <taxon>Xylaria</taxon>
    </lineage>
</organism>
<reference evidence="2 3" key="1">
    <citation type="submission" date="2019-12" db="EMBL/GenBank/DDBJ databases">
        <title>Draft genome sequence of the ascomycete Xylaria multiplex DSM 110363.</title>
        <authorList>
            <person name="Buettner E."/>
            <person name="Kellner H."/>
        </authorList>
    </citation>
    <scope>NUCLEOTIDE SEQUENCE [LARGE SCALE GENOMIC DNA]</scope>
    <source>
        <strain evidence="2 3">DSM 110363</strain>
    </source>
</reference>
<feature type="compositionally biased region" description="Basic and acidic residues" evidence="1">
    <location>
        <begin position="169"/>
        <end position="184"/>
    </location>
</feature>
<dbReference type="Proteomes" id="UP000481858">
    <property type="component" value="Unassembled WGS sequence"/>
</dbReference>
<name>A0A7C8MUT7_9PEZI</name>
<keyword evidence="3" id="KW-1185">Reference proteome</keyword>
<accession>A0A7C8MUT7</accession>
<evidence type="ECO:0000313" key="2">
    <source>
        <dbReference type="EMBL" id="KAF2972050.1"/>
    </source>
</evidence>
<protein>
    <submittedName>
        <fullName evidence="2">Uncharacterized protein</fullName>
    </submittedName>
</protein>
<feature type="region of interest" description="Disordered" evidence="1">
    <location>
        <begin position="370"/>
        <end position="400"/>
    </location>
</feature>